<organism evidence="8">
    <name type="scientific">Halimeda discoidea</name>
    <dbReference type="NCBI Taxonomy" id="118222"/>
    <lineage>
        <taxon>Eukaryota</taxon>
        <taxon>Viridiplantae</taxon>
        <taxon>Chlorophyta</taxon>
        <taxon>core chlorophytes</taxon>
        <taxon>Ulvophyceae</taxon>
        <taxon>TCBD clade</taxon>
        <taxon>Bryopsidales</taxon>
        <taxon>Halimedineae</taxon>
        <taxon>Halimedaceae</taxon>
        <taxon>Halimedeae</taxon>
        <taxon>Halimeda</taxon>
    </lineage>
</organism>
<protein>
    <submittedName>
        <fullName evidence="8">Photosystem II protein</fullName>
    </submittedName>
</protein>
<feature type="transmembrane region" description="Helical" evidence="7">
    <location>
        <begin position="6"/>
        <end position="24"/>
    </location>
</feature>
<dbReference type="GO" id="GO:0015979">
    <property type="term" value="P:photosynthesis"/>
    <property type="evidence" value="ECO:0007669"/>
    <property type="project" value="UniProtKB-KW"/>
</dbReference>
<proteinExistence type="predicted"/>
<keyword evidence="2" id="KW-0602">Photosynthesis</keyword>
<reference evidence="8" key="2">
    <citation type="submission" date="2016-08" db="EMBL/GenBank/DDBJ databases">
        <authorList>
            <person name="Seilhamer J.J."/>
        </authorList>
    </citation>
    <scope>NUCLEOTIDE SEQUENCE</scope>
</reference>
<evidence type="ECO:0000256" key="4">
    <source>
        <dbReference type="ARBA" id="ARBA00022989"/>
    </source>
</evidence>
<name>A0A1C9JBB3_9CHLO</name>
<dbReference type="AlphaFoldDB" id="A0A1C9JBB3"/>
<dbReference type="EMBL" id="KX808496">
    <property type="protein sequence ID" value="AOP19131.1"/>
    <property type="molecule type" value="Genomic_DNA"/>
</dbReference>
<keyword evidence="8" id="KW-0150">Chloroplast</keyword>
<evidence type="ECO:0000313" key="8">
    <source>
        <dbReference type="EMBL" id="AOP19131.1"/>
    </source>
</evidence>
<keyword evidence="6" id="KW-0604">Photosystem II</keyword>
<dbReference type="InterPro" id="IPR010284">
    <property type="entry name" value="PSII_Ycf12_core-subunit"/>
</dbReference>
<reference evidence="8" key="1">
    <citation type="journal article" date="2016" name="Genome Biol. Evol.">
        <title>Evolutionary Dynamics of Chloroplast Genomes in Low Light: A Case Study of the Endolithic Green Alga Ostreobium quekettii.</title>
        <authorList>
            <person name="R Marcelino V."/>
            <person name="Cremen M.C."/>
            <person name="Jackson C.J."/>
            <person name="Larkum A.A."/>
            <person name="Verbruggen H."/>
        </authorList>
    </citation>
    <scope>NUCLEOTIDE SEQUENCE</scope>
</reference>
<keyword evidence="4 7" id="KW-1133">Transmembrane helix</keyword>
<evidence type="ECO:0000256" key="1">
    <source>
        <dbReference type="ARBA" id="ARBA00004167"/>
    </source>
</evidence>
<comment type="subcellular location">
    <subcellularLocation>
        <location evidence="1">Membrane</location>
        <topology evidence="1">Single-pass membrane protein</topology>
    </subcellularLocation>
</comment>
<dbReference type="GO" id="GO:0009523">
    <property type="term" value="C:photosystem II"/>
    <property type="evidence" value="ECO:0007669"/>
    <property type="project" value="UniProtKB-KW"/>
</dbReference>
<geneLocation type="chloroplast" evidence="8"/>
<evidence type="ECO:0000256" key="6">
    <source>
        <dbReference type="ARBA" id="ARBA00023276"/>
    </source>
</evidence>
<accession>A0A1C9JBB3</accession>
<sequence>MIQLLFSIFLVVITGPLIIFLLAFNNNKL</sequence>
<evidence type="ECO:0000256" key="5">
    <source>
        <dbReference type="ARBA" id="ARBA00023136"/>
    </source>
</evidence>
<evidence type="ECO:0000256" key="3">
    <source>
        <dbReference type="ARBA" id="ARBA00022692"/>
    </source>
</evidence>
<keyword evidence="3 7" id="KW-0812">Transmembrane</keyword>
<gene>
    <name evidence="8" type="primary">psb30</name>
</gene>
<dbReference type="Pfam" id="PF05969">
    <property type="entry name" value="PSII_Ycf12"/>
    <property type="match status" value="1"/>
</dbReference>
<keyword evidence="5 7" id="KW-0472">Membrane</keyword>
<evidence type="ECO:0000256" key="2">
    <source>
        <dbReference type="ARBA" id="ARBA00022531"/>
    </source>
</evidence>
<keyword evidence="8" id="KW-0934">Plastid</keyword>
<evidence type="ECO:0000256" key="7">
    <source>
        <dbReference type="SAM" id="Phobius"/>
    </source>
</evidence>